<organism evidence="7 8">
    <name type="scientific">Stagnimonas aquatica</name>
    <dbReference type="NCBI Taxonomy" id="2689987"/>
    <lineage>
        <taxon>Bacteria</taxon>
        <taxon>Pseudomonadati</taxon>
        <taxon>Pseudomonadota</taxon>
        <taxon>Gammaproteobacteria</taxon>
        <taxon>Nevskiales</taxon>
        <taxon>Nevskiaceae</taxon>
        <taxon>Stagnimonas</taxon>
    </lineage>
</organism>
<keyword evidence="3 6" id="KW-1133">Transmembrane helix</keyword>
<name>A0A3N0VER0_9GAMM</name>
<dbReference type="Proteomes" id="UP000282106">
    <property type="component" value="Unassembled WGS sequence"/>
</dbReference>
<sequence>MSAYAIRWDGYDYAEDSDRRFRRLLLAVAVPFLLMVILSLIYKVEGQKQGGGTYSAPATVELLPAEVAPLAEQVEEPAPAKEDSKEEPQEAAPKKSETPVPKPVPNAEPVPDPVETAREVAKRSGVLAFSQALSEMRSKGDSLNSDQPLLSSKGAASTASGGAAGGGANDADLAAAAAGSSGIGGAGAAGVTRTQSGSGLGKRRTTTVQSPVGFGRDASKAGEGGNKRNASRTLEEIQLTFDRAQGSFYAMYIRALRESPGLSGKVVISLTIAPSGKVTSAEIASSELGDPELEKKIIARVMLLDFGAKDVPPFTYPNYPIRFKPPA</sequence>
<reference evidence="7 8" key="1">
    <citation type="submission" date="2018-10" db="EMBL/GenBank/DDBJ databases">
        <authorList>
            <person name="Chen W.-M."/>
        </authorList>
    </citation>
    <scope>NUCLEOTIDE SEQUENCE [LARGE SCALE GENOMIC DNA]</scope>
    <source>
        <strain evidence="7 8">THS-13</strain>
    </source>
</reference>
<dbReference type="InParanoid" id="A0A3N0VER0"/>
<gene>
    <name evidence="7" type="ORF">ED208_09370</name>
</gene>
<comment type="caution">
    <text evidence="7">The sequence shown here is derived from an EMBL/GenBank/DDBJ whole genome shotgun (WGS) entry which is preliminary data.</text>
</comment>
<evidence type="ECO:0000313" key="8">
    <source>
        <dbReference type="Proteomes" id="UP000282106"/>
    </source>
</evidence>
<evidence type="ECO:0000313" key="7">
    <source>
        <dbReference type="EMBL" id="ROH91155.1"/>
    </source>
</evidence>
<evidence type="ECO:0000256" key="4">
    <source>
        <dbReference type="ARBA" id="ARBA00023136"/>
    </source>
</evidence>
<feature type="region of interest" description="Disordered" evidence="5">
    <location>
        <begin position="182"/>
        <end position="231"/>
    </location>
</feature>
<dbReference type="AlphaFoldDB" id="A0A3N0VER0"/>
<protein>
    <submittedName>
        <fullName evidence="7">TonB family protein</fullName>
    </submittedName>
</protein>
<evidence type="ECO:0000256" key="6">
    <source>
        <dbReference type="SAM" id="Phobius"/>
    </source>
</evidence>
<keyword evidence="2 6" id="KW-0812">Transmembrane</keyword>
<feature type="region of interest" description="Disordered" evidence="5">
    <location>
        <begin position="74"/>
        <end position="119"/>
    </location>
</feature>
<proteinExistence type="predicted"/>
<feature type="compositionally biased region" description="Pro residues" evidence="5">
    <location>
        <begin position="100"/>
        <end position="112"/>
    </location>
</feature>
<dbReference type="GO" id="GO:0016020">
    <property type="term" value="C:membrane"/>
    <property type="evidence" value="ECO:0007669"/>
    <property type="project" value="UniProtKB-SubCell"/>
</dbReference>
<dbReference type="SUPFAM" id="SSF74653">
    <property type="entry name" value="TolA/TonB C-terminal domain"/>
    <property type="match status" value="1"/>
</dbReference>
<keyword evidence="8" id="KW-1185">Reference proteome</keyword>
<evidence type="ECO:0000256" key="5">
    <source>
        <dbReference type="SAM" id="MobiDB-lite"/>
    </source>
</evidence>
<feature type="transmembrane region" description="Helical" evidence="6">
    <location>
        <begin position="24"/>
        <end position="42"/>
    </location>
</feature>
<feature type="compositionally biased region" description="Low complexity" evidence="5">
    <location>
        <begin position="151"/>
        <end position="161"/>
    </location>
</feature>
<comment type="subcellular location">
    <subcellularLocation>
        <location evidence="1">Membrane</location>
        <topology evidence="1">Single-pass membrane protein</topology>
    </subcellularLocation>
</comment>
<feature type="compositionally biased region" description="Basic and acidic residues" evidence="5">
    <location>
        <begin position="78"/>
        <end position="97"/>
    </location>
</feature>
<dbReference type="RefSeq" id="WP_123211610.1">
    <property type="nucleotide sequence ID" value="NZ_RJVO01000003.1"/>
</dbReference>
<dbReference type="InterPro" id="IPR006260">
    <property type="entry name" value="TonB/TolA_C"/>
</dbReference>
<feature type="compositionally biased region" description="Polar residues" evidence="5">
    <location>
        <begin position="141"/>
        <end position="150"/>
    </location>
</feature>
<dbReference type="Gene3D" id="3.30.1150.10">
    <property type="match status" value="1"/>
</dbReference>
<accession>A0A3N0VER0</accession>
<evidence type="ECO:0000256" key="3">
    <source>
        <dbReference type="ARBA" id="ARBA00022989"/>
    </source>
</evidence>
<keyword evidence="4 6" id="KW-0472">Membrane</keyword>
<dbReference type="InterPro" id="IPR049806">
    <property type="entry name" value="MasK-like_C"/>
</dbReference>
<evidence type="ECO:0000256" key="2">
    <source>
        <dbReference type="ARBA" id="ARBA00022692"/>
    </source>
</evidence>
<dbReference type="NCBIfam" id="TIGR01352">
    <property type="entry name" value="tonB_Cterm"/>
    <property type="match status" value="1"/>
</dbReference>
<dbReference type="EMBL" id="RJVO01000003">
    <property type="protein sequence ID" value="ROH91155.1"/>
    <property type="molecule type" value="Genomic_DNA"/>
</dbReference>
<evidence type="ECO:0000256" key="1">
    <source>
        <dbReference type="ARBA" id="ARBA00004167"/>
    </source>
</evidence>
<feature type="region of interest" description="Disordered" evidence="5">
    <location>
        <begin position="138"/>
        <end position="166"/>
    </location>
</feature>
<dbReference type="NCBIfam" id="NF033768">
    <property type="entry name" value="myxo_SS_tail"/>
    <property type="match status" value="1"/>
</dbReference>